<dbReference type="AlphaFoldDB" id="A0A0A9ZBH7"/>
<protein>
    <submittedName>
        <fullName evidence="2">Rhamnulokinase</fullName>
    </submittedName>
</protein>
<evidence type="ECO:0000256" key="1">
    <source>
        <dbReference type="SAM" id="MobiDB-lite"/>
    </source>
</evidence>
<reference evidence="2" key="2">
    <citation type="submission" date="2014-07" db="EMBL/GenBank/DDBJ databases">
        <authorList>
            <person name="Hull J."/>
        </authorList>
    </citation>
    <scope>NUCLEOTIDE SEQUENCE</scope>
</reference>
<keyword evidence="2" id="KW-0418">Kinase</keyword>
<feature type="compositionally biased region" description="Basic and acidic residues" evidence="1">
    <location>
        <begin position="1"/>
        <end position="16"/>
    </location>
</feature>
<accession>A0A0A9ZBH7</accession>
<keyword evidence="2" id="KW-0808">Transferase</keyword>
<name>A0A0A9ZBH7_LYGHE</name>
<evidence type="ECO:0000313" key="2">
    <source>
        <dbReference type="EMBL" id="JAG40708.1"/>
    </source>
</evidence>
<organism evidence="2">
    <name type="scientific">Lygus hesperus</name>
    <name type="common">Western plant bug</name>
    <dbReference type="NCBI Taxonomy" id="30085"/>
    <lineage>
        <taxon>Eukaryota</taxon>
        <taxon>Metazoa</taxon>
        <taxon>Ecdysozoa</taxon>
        <taxon>Arthropoda</taxon>
        <taxon>Hexapoda</taxon>
        <taxon>Insecta</taxon>
        <taxon>Pterygota</taxon>
        <taxon>Neoptera</taxon>
        <taxon>Paraneoptera</taxon>
        <taxon>Hemiptera</taxon>
        <taxon>Heteroptera</taxon>
        <taxon>Panheteroptera</taxon>
        <taxon>Cimicomorpha</taxon>
        <taxon>Miridae</taxon>
        <taxon>Mirini</taxon>
        <taxon>Lygus</taxon>
    </lineage>
</organism>
<feature type="non-terminal residue" evidence="2">
    <location>
        <position position="1"/>
    </location>
</feature>
<gene>
    <name evidence="2" type="primary">rhaB</name>
    <name evidence="2" type="ORF">CM83_11537</name>
</gene>
<feature type="non-terminal residue" evidence="2">
    <location>
        <position position="192"/>
    </location>
</feature>
<reference evidence="2" key="1">
    <citation type="journal article" date="2014" name="PLoS ONE">
        <title>Transcriptome-Based Identification of ABC Transporters in the Western Tarnished Plant Bug Lygus hesperus.</title>
        <authorList>
            <person name="Hull J.J."/>
            <person name="Chaney K."/>
            <person name="Geib S.M."/>
            <person name="Fabrick J.A."/>
            <person name="Brent C.S."/>
            <person name="Walsh D."/>
            <person name="Lavine L.C."/>
        </authorList>
    </citation>
    <scope>NUCLEOTIDE SEQUENCE</scope>
</reference>
<dbReference type="EMBL" id="GBHO01002896">
    <property type="protein sequence ID" value="JAG40708.1"/>
    <property type="molecule type" value="Transcribed_RNA"/>
</dbReference>
<sequence length="192" mass="21592">DRNDDKKTVPDCDEPLRTPPISPKYEQTSSITEVVEGEDPMEVTPLSPKKEEPTFFEEVIIAQGENGCESKFIKVDPSTRDNVELFACSSTKSDFTQLLDQASTYFATIINEEDEVTTDPDSPIDVNPLTCPKEEQTIFFEEVIAEVTTDSDSPIEVNPLISPKEEQTTFFEEVTDEITTDWDSLIEETPLI</sequence>
<proteinExistence type="predicted"/>
<dbReference type="GO" id="GO:0016301">
    <property type="term" value="F:kinase activity"/>
    <property type="evidence" value="ECO:0007669"/>
    <property type="project" value="UniProtKB-KW"/>
</dbReference>
<feature type="region of interest" description="Disordered" evidence="1">
    <location>
        <begin position="1"/>
        <end position="48"/>
    </location>
</feature>